<dbReference type="CDD" id="cd01948">
    <property type="entry name" value="EAL"/>
    <property type="match status" value="1"/>
</dbReference>
<dbReference type="PANTHER" id="PTHR33121:SF76">
    <property type="entry name" value="SIGNALING PROTEIN"/>
    <property type="match status" value="1"/>
</dbReference>
<proteinExistence type="predicted"/>
<feature type="region of interest" description="Disordered" evidence="1">
    <location>
        <begin position="262"/>
        <end position="336"/>
    </location>
</feature>
<protein>
    <submittedName>
        <fullName evidence="3">Diguanylate phosphodiesterase</fullName>
    </submittedName>
</protein>
<dbReference type="InterPro" id="IPR035919">
    <property type="entry name" value="EAL_sf"/>
</dbReference>
<keyword evidence="4" id="KW-1185">Reference proteome</keyword>
<evidence type="ECO:0000313" key="3">
    <source>
        <dbReference type="EMBL" id="PHP64868.1"/>
    </source>
</evidence>
<evidence type="ECO:0000256" key="1">
    <source>
        <dbReference type="SAM" id="MobiDB-lite"/>
    </source>
</evidence>
<evidence type="ECO:0000313" key="4">
    <source>
        <dbReference type="Proteomes" id="UP000221168"/>
    </source>
</evidence>
<dbReference type="Pfam" id="PF00563">
    <property type="entry name" value="EAL"/>
    <property type="match status" value="1"/>
</dbReference>
<feature type="compositionally biased region" description="Low complexity" evidence="1">
    <location>
        <begin position="285"/>
        <end position="294"/>
    </location>
</feature>
<reference evidence="3 4" key="1">
    <citation type="submission" date="2017-10" db="EMBL/GenBank/DDBJ databases">
        <title>Sedimentibacterium mangrovi gen. nov., sp. nov., a novel member of family Phyllobacteriacea isolated from mangrove sediment.</title>
        <authorList>
            <person name="Liao H."/>
            <person name="Tian Y."/>
        </authorList>
    </citation>
    <scope>NUCLEOTIDE SEQUENCE [LARGE SCALE GENOMIC DNA]</scope>
    <source>
        <strain evidence="3 4">X9-2-2</strain>
    </source>
</reference>
<dbReference type="InterPro" id="IPR001633">
    <property type="entry name" value="EAL_dom"/>
</dbReference>
<dbReference type="AlphaFoldDB" id="A0A2G1QI38"/>
<sequence length="336" mass="37078">MTRSIGLAHVIRKDNGTSEGVWGTYVLCSAFQPIFRFTEGKLVIAAFEGLVRPFRDGEPVSPFAFFRSIPEQDQLEVETLTRTLHLLNAGRCLDKRTDLFINFDPSVFTDREIADRVLREMRLTLHEADIDPARIVCEITEHSVDSQAGLLDFAAALRDNGFRIAVDDYGADDSDIGRIRDLRPEIVKFDAAWIVQLMDSDPGFELLKSMVSTFRSWGITTLFEGIEEPWQLELAESCQVNLIQGFVLARPQLAPTEFAVFSGPQQAGGTPEAEAAAQPEPPFAEPADAPAEAPTQVVDFSAGADAAKMPAVDRRSSLKGGWGQPARVFGRRGRHV</sequence>
<dbReference type="Gene3D" id="3.20.20.450">
    <property type="entry name" value="EAL domain"/>
    <property type="match status" value="1"/>
</dbReference>
<evidence type="ECO:0000259" key="2">
    <source>
        <dbReference type="PROSITE" id="PS50883"/>
    </source>
</evidence>
<comment type="caution">
    <text evidence="3">The sequence shown here is derived from an EMBL/GenBank/DDBJ whole genome shotgun (WGS) entry which is preliminary data.</text>
</comment>
<feature type="domain" description="EAL" evidence="2">
    <location>
        <begin position="10"/>
        <end position="265"/>
    </location>
</feature>
<dbReference type="RefSeq" id="WP_099308548.1">
    <property type="nucleotide sequence ID" value="NZ_PDVP01000021.1"/>
</dbReference>
<dbReference type="EMBL" id="PDVP01000021">
    <property type="protein sequence ID" value="PHP64868.1"/>
    <property type="molecule type" value="Genomic_DNA"/>
</dbReference>
<dbReference type="PROSITE" id="PS50883">
    <property type="entry name" value="EAL"/>
    <property type="match status" value="1"/>
</dbReference>
<accession>A0A2G1QI38</accession>
<dbReference type="SUPFAM" id="SSF141868">
    <property type="entry name" value="EAL domain-like"/>
    <property type="match status" value="1"/>
</dbReference>
<dbReference type="GO" id="GO:0071111">
    <property type="term" value="F:cyclic-guanylate-specific phosphodiesterase activity"/>
    <property type="evidence" value="ECO:0007669"/>
    <property type="project" value="InterPro"/>
</dbReference>
<organism evidence="3 4">
    <name type="scientific">Zhengella mangrovi</name>
    <dbReference type="NCBI Taxonomy" id="1982044"/>
    <lineage>
        <taxon>Bacteria</taxon>
        <taxon>Pseudomonadati</taxon>
        <taxon>Pseudomonadota</taxon>
        <taxon>Alphaproteobacteria</taxon>
        <taxon>Hyphomicrobiales</taxon>
        <taxon>Notoacmeibacteraceae</taxon>
        <taxon>Zhengella</taxon>
    </lineage>
</organism>
<dbReference type="SMART" id="SM00052">
    <property type="entry name" value="EAL"/>
    <property type="match status" value="1"/>
</dbReference>
<dbReference type="PANTHER" id="PTHR33121">
    <property type="entry name" value="CYCLIC DI-GMP PHOSPHODIESTERASE PDEF"/>
    <property type="match status" value="1"/>
</dbReference>
<dbReference type="InterPro" id="IPR050706">
    <property type="entry name" value="Cyclic-di-GMP_PDE-like"/>
</dbReference>
<dbReference type="OrthoDB" id="1673646at2"/>
<dbReference type="Proteomes" id="UP000221168">
    <property type="component" value="Unassembled WGS sequence"/>
</dbReference>
<name>A0A2G1QI38_9HYPH</name>
<gene>
    <name evidence="3" type="ORF">CSC94_22030</name>
</gene>